<sequence length="161" mass="18205">MDAMNMIDWVLKLFTWDVHCNVWRLTAGCALPDDVCEMVGLEMTRRLVARSDPPGGLGRFRLTVLGPRQAIHGWWLTCDDMSGEVHIQLLSRGDTSEVRRAGLRAGRFVEQDYERGAFGLRSWPRTNSPFLFVYGDDHDRVIRYTGADVDTGDVEDAQATT</sequence>
<dbReference type="Proteomes" id="UP000501690">
    <property type="component" value="Linkage Group LG10"/>
</dbReference>
<gene>
    <name evidence="1" type="ORF">DEO72_LG10g1195</name>
</gene>
<organism evidence="1 2">
    <name type="scientific">Vigna unguiculata</name>
    <name type="common">Cowpea</name>
    <dbReference type="NCBI Taxonomy" id="3917"/>
    <lineage>
        <taxon>Eukaryota</taxon>
        <taxon>Viridiplantae</taxon>
        <taxon>Streptophyta</taxon>
        <taxon>Embryophyta</taxon>
        <taxon>Tracheophyta</taxon>
        <taxon>Spermatophyta</taxon>
        <taxon>Magnoliopsida</taxon>
        <taxon>eudicotyledons</taxon>
        <taxon>Gunneridae</taxon>
        <taxon>Pentapetalae</taxon>
        <taxon>rosids</taxon>
        <taxon>fabids</taxon>
        <taxon>Fabales</taxon>
        <taxon>Fabaceae</taxon>
        <taxon>Papilionoideae</taxon>
        <taxon>50 kb inversion clade</taxon>
        <taxon>NPAAA clade</taxon>
        <taxon>indigoferoid/millettioid clade</taxon>
        <taxon>Phaseoleae</taxon>
        <taxon>Vigna</taxon>
    </lineage>
</organism>
<reference evidence="1 2" key="1">
    <citation type="submission" date="2019-04" db="EMBL/GenBank/DDBJ databases">
        <title>An improved genome assembly and genetic linkage map for asparagus bean, Vigna unguiculata ssp. sesquipedialis.</title>
        <authorList>
            <person name="Xia Q."/>
            <person name="Zhang R."/>
            <person name="Dong Y."/>
        </authorList>
    </citation>
    <scope>NUCLEOTIDE SEQUENCE [LARGE SCALE GENOMIC DNA]</scope>
    <source>
        <tissue evidence="1">Leaf</tissue>
    </source>
</reference>
<name>A0A4D6NAQ5_VIGUN</name>
<keyword evidence="2" id="KW-1185">Reference proteome</keyword>
<accession>A0A4D6NAQ5</accession>
<dbReference type="EMBL" id="CP039354">
    <property type="protein sequence ID" value="QCE09972.1"/>
    <property type="molecule type" value="Genomic_DNA"/>
</dbReference>
<proteinExistence type="predicted"/>
<dbReference type="AlphaFoldDB" id="A0A4D6NAQ5"/>
<protein>
    <submittedName>
        <fullName evidence="1">Uncharacterized protein</fullName>
    </submittedName>
</protein>
<evidence type="ECO:0000313" key="2">
    <source>
        <dbReference type="Proteomes" id="UP000501690"/>
    </source>
</evidence>
<evidence type="ECO:0000313" key="1">
    <source>
        <dbReference type="EMBL" id="QCE09972.1"/>
    </source>
</evidence>